<dbReference type="PANTHER" id="PTHR18964:SF149">
    <property type="entry name" value="BIFUNCTIONAL UDP-N-ACETYLGLUCOSAMINE 2-EPIMERASE_N-ACETYLMANNOSAMINE KINASE"/>
    <property type="match status" value="1"/>
</dbReference>
<evidence type="ECO:0000256" key="1">
    <source>
        <dbReference type="ARBA" id="ARBA00006479"/>
    </source>
</evidence>
<dbReference type="InterPro" id="IPR000600">
    <property type="entry name" value="ROK"/>
</dbReference>
<comment type="caution">
    <text evidence="2">The sequence shown here is derived from an EMBL/GenBank/DDBJ whole genome shotgun (WGS) entry which is preliminary data.</text>
</comment>
<dbReference type="RefSeq" id="WP_006719288.1">
    <property type="nucleotide sequence ID" value="NZ_CP085935.1"/>
</dbReference>
<dbReference type="STRING" id="445975.COLSTE_00004"/>
<dbReference type="HOGENOM" id="CLU_036604_0_1_11"/>
<dbReference type="Pfam" id="PF00480">
    <property type="entry name" value="ROK"/>
    <property type="match status" value="1"/>
</dbReference>
<name>B6G7G5_9ACTN</name>
<organism evidence="2 3">
    <name type="scientific">Collinsella stercoris DSM 13279</name>
    <dbReference type="NCBI Taxonomy" id="445975"/>
    <lineage>
        <taxon>Bacteria</taxon>
        <taxon>Bacillati</taxon>
        <taxon>Actinomycetota</taxon>
        <taxon>Coriobacteriia</taxon>
        <taxon>Coriobacteriales</taxon>
        <taxon>Coriobacteriaceae</taxon>
        <taxon>Collinsella</taxon>
    </lineage>
</organism>
<reference evidence="2 3" key="2">
    <citation type="submission" date="2008-10" db="EMBL/GenBank/DDBJ databases">
        <authorList>
            <person name="Fulton L."/>
            <person name="Clifton S."/>
            <person name="Fulton B."/>
            <person name="Xu J."/>
            <person name="Minx P."/>
            <person name="Pepin K.H."/>
            <person name="Johnson M."/>
            <person name="Thiruvilangam P."/>
            <person name="Bhonagiri V."/>
            <person name="Nash W.E."/>
            <person name="Mardis E.R."/>
            <person name="Wilson R.K."/>
        </authorList>
    </citation>
    <scope>NUCLEOTIDE SEQUENCE [LARGE SCALE GENOMIC DNA]</scope>
    <source>
        <strain evidence="2 3">DSM 13279</strain>
    </source>
</reference>
<dbReference type="SUPFAM" id="SSF53067">
    <property type="entry name" value="Actin-like ATPase domain"/>
    <property type="match status" value="1"/>
</dbReference>
<evidence type="ECO:0000313" key="2">
    <source>
        <dbReference type="EMBL" id="EEA91775.1"/>
    </source>
</evidence>
<proteinExistence type="inferred from homology"/>
<dbReference type="Proteomes" id="UP000003560">
    <property type="component" value="Unassembled WGS sequence"/>
</dbReference>
<comment type="similarity">
    <text evidence="1">Belongs to the ROK (NagC/XylR) family.</text>
</comment>
<keyword evidence="3" id="KW-1185">Reference proteome</keyword>
<dbReference type="PANTHER" id="PTHR18964">
    <property type="entry name" value="ROK (REPRESSOR, ORF, KINASE) FAMILY"/>
    <property type="match status" value="1"/>
</dbReference>
<dbReference type="GO" id="GO:0004340">
    <property type="term" value="F:glucokinase activity"/>
    <property type="evidence" value="ECO:0007669"/>
    <property type="project" value="UniProtKB-EC"/>
</dbReference>
<protein>
    <submittedName>
        <fullName evidence="2">Glucokinase</fullName>
        <ecNumber evidence="2">2.7.1.2</ecNumber>
    </submittedName>
</protein>
<dbReference type="GeneID" id="98002445"/>
<dbReference type="EC" id="2.7.1.2" evidence="2"/>
<dbReference type="InterPro" id="IPR049874">
    <property type="entry name" value="ROK_cs"/>
</dbReference>
<dbReference type="AlphaFoldDB" id="B6G7G5"/>
<keyword evidence="2" id="KW-0808">Transferase</keyword>
<dbReference type="OrthoDB" id="9810372at2"/>
<dbReference type="PROSITE" id="PS01125">
    <property type="entry name" value="ROK"/>
    <property type="match status" value="1"/>
</dbReference>
<reference evidence="2 3" key="1">
    <citation type="submission" date="2008-10" db="EMBL/GenBank/DDBJ databases">
        <title>Draft genome sequence of Collinsella stercoris (DSM 13279).</title>
        <authorList>
            <person name="Sudarsanam P."/>
            <person name="Ley R."/>
            <person name="Guruge J."/>
            <person name="Turnbaugh P.J."/>
            <person name="Mahowald M."/>
            <person name="Liep D."/>
            <person name="Gordon J."/>
        </authorList>
    </citation>
    <scope>NUCLEOTIDE SEQUENCE [LARGE SCALE GENOMIC DNA]</scope>
    <source>
        <strain evidence="2 3">DSM 13279</strain>
    </source>
</reference>
<dbReference type="EMBL" id="ABXJ01000001">
    <property type="protein sequence ID" value="EEA91775.1"/>
    <property type="molecule type" value="Genomic_DNA"/>
</dbReference>
<gene>
    <name evidence="2" type="primary">glk</name>
    <name evidence="2" type="ORF">COLSTE_00004</name>
</gene>
<sequence length="320" mass="33000">MPDSKQYYIGIDVGGTSVKEGLFDEDGNLLGKVSVPTPSLAEEAGYAAVVSGIEELMGSVQQPILFVRGIGLALPCPVPASGNITLAANIKINAPELKEALESRCPHADVRYVNDANAAAMGELWRGSAKGHRSMVMVTIGTGLGGGVVVNGDVIDGAFGAGGEIGHMCVNPDETRVCGCGNKGCLEQYASATGVVSNYLHECEVRGVDPIELSGTSDSRAVFQACREGDEVAWAAVETMTDYLARGLQIISAVVDPEVYVLGGGASASADVYLDKLREKYAACALSVSAKTPIEVAELGNDAGIIGAAYVALRAAACEV</sequence>
<dbReference type="eggNOG" id="COG1940">
    <property type="taxonomic scope" value="Bacteria"/>
</dbReference>
<dbReference type="Gene3D" id="3.30.420.40">
    <property type="match status" value="2"/>
</dbReference>
<evidence type="ECO:0000313" key="3">
    <source>
        <dbReference type="Proteomes" id="UP000003560"/>
    </source>
</evidence>
<keyword evidence="2" id="KW-0418">Kinase</keyword>
<accession>B6G7G5</accession>
<dbReference type="InterPro" id="IPR043129">
    <property type="entry name" value="ATPase_NBD"/>
</dbReference>